<keyword evidence="3" id="KW-1185">Reference proteome</keyword>
<accession>A0A561SLY3</accession>
<proteinExistence type="predicted"/>
<dbReference type="RefSeq" id="WP_170308837.1">
    <property type="nucleotide sequence ID" value="NZ_VIWU01000001.1"/>
</dbReference>
<dbReference type="Proteomes" id="UP000321261">
    <property type="component" value="Unassembled WGS sequence"/>
</dbReference>
<sequence>MSTQSEATDAPSGPPPIAWLAWAWVVIPFLYGLYQLVIKIPALFGG</sequence>
<comment type="caution">
    <text evidence="2">The sequence shown here is derived from an EMBL/GenBank/DDBJ whole genome shotgun (WGS) entry which is preliminary data.</text>
</comment>
<dbReference type="EMBL" id="VIWU01000001">
    <property type="protein sequence ID" value="TWF75861.1"/>
    <property type="molecule type" value="Genomic_DNA"/>
</dbReference>
<dbReference type="AlphaFoldDB" id="A0A561SLY3"/>
<name>A0A561SLY3_9PSEU</name>
<organism evidence="2 3">
    <name type="scientific">Pseudonocardia hierapolitana</name>
    <dbReference type="NCBI Taxonomy" id="1128676"/>
    <lineage>
        <taxon>Bacteria</taxon>
        <taxon>Bacillati</taxon>
        <taxon>Actinomycetota</taxon>
        <taxon>Actinomycetes</taxon>
        <taxon>Pseudonocardiales</taxon>
        <taxon>Pseudonocardiaceae</taxon>
        <taxon>Pseudonocardia</taxon>
    </lineage>
</organism>
<evidence type="ECO:0000313" key="3">
    <source>
        <dbReference type="Proteomes" id="UP000321261"/>
    </source>
</evidence>
<reference evidence="2 3" key="1">
    <citation type="submission" date="2019-06" db="EMBL/GenBank/DDBJ databases">
        <title>Sequencing the genomes of 1000 actinobacteria strains.</title>
        <authorList>
            <person name="Klenk H.-P."/>
        </authorList>
    </citation>
    <scope>NUCLEOTIDE SEQUENCE [LARGE SCALE GENOMIC DNA]</scope>
    <source>
        <strain evidence="2 3">DSM 45671</strain>
    </source>
</reference>
<keyword evidence="1" id="KW-0812">Transmembrane</keyword>
<evidence type="ECO:0000313" key="2">
    <source>
        <dbReference type="EMBL" id="TWF75861.1"/>
    </source>
</evidence>
<gene>
    <name evidence="2" type="ORF">FHX44_111746</name>
</gene>
<feature type="transmembrane region" description="Helical" evidence="1">
    <location>
        <begin position="17"/>
        <end position="37"/>
    </location>
</feature>
<keyword evidence="1" id="KW-0472">Membrane</keyword>
<keyword evidence="1" id="KW-1133">Transmembrane helix</keyword>
<protein>
    <submittedName>
        <fullName evidence="2">Uncharacterized protein</fullName>
    </submittedName>
</protein>
<evidence type="ECO:0000256" key="1">
    <source>
        <dbReference type="SAM" id="Phobius"/>
    </source>
</evidence>